<gene>
    <name evidence="2" type="ORF">H4F98_14255</name>
</gene>
<keyword evidence="1" id="KW-0732">Signal</keyword>
<proteinExistence type="predicted"/>
<dbReference type="AlphaFoldDB" id="A0A7W3TPA2"/>
<accession>A0A7W3TPA2</accession>
<reference evidence="2 3" key="1">
    <citation type="submission" date="2020-08" db="EMBL/GenBank/DDBJ databases">
        <authorList>
            <person name="Xu S."/>
            <person name="Li A."/>
        </authorList>
    </citation>
    <scope>NUCLEOTIDE SEQUENCE [LARGE SCALE GENOMIC DNA]</scope>
    <source>
        <strain evidence="2 3">119BY6-57</strain>
    </source>
</reference>
<evidence type="ECO:0000256" key="1">
    <source>
        <dbReference type="SAM" id="SignalP"/>
    </source>
</evidence>
<evidence type="ECO:0000313" key="2">
    <source>
        <dbReference type="EMBL" id="MBB1061734.1"/>
    </source>
</evidence>
<comment type="caution">
    <text evidence="2">The sequence shown here is derived from an EMBL/GenBank/DDBJ whole genome shotgun (WGS) entry which is preliminary data.</text>
</comment>
<feature type="chain" id="PRO_5031111443" evidence="1">
    <location>
        <begin position="30"/>
        <end position="213"/>
    </location>
</feature>
<organism evidence="2 3">
    <name type="scientific">Marilutibacter spongiae</name>
    <dbReference type="NCBI Taxonomy" id="2025720"/>
    <lineage>
        <taxon>Bacteria</taxon>
        <taxon>Pseudomonadati</taxon>
        <taxon>Pseudomonadota</taxon>
        <taxon>Gammaproteobacteria</taxon>
        <taxon>Lysobacterales</taxon>
        <taxon>Lysobacteraceae</taxon>
        <taxon>Marilutibacter</taxon>
    </lineage>
</organism>
<evidence type="ECO:0000313" key="3">
    <source>
        <dbReference type="Proteomes" id="UP000523196"/>
    </source>
</evidence>
<dbReference type="PROSITE" id="PS51257">
    <property type="entry name" value="PROKAR_LIPOPROTEIN"/>
    <property type="match status" value="1"/>
</dbReference>
<dbReference type="RefSeq" id="WP_182688509.1">
    <property type="nucleotide sequence ID" value="NZ_JACHTF010000018.1"/>
</dbReference>
<keyword evidence="3" id="KW-1185">Reference proteome</keyword>
<feature type="signal peptide" evidence="1">
    <location>
        <begin position="1"/>
        <end position="29"/>
    </location>
</feature>
<sequence length="213" mass="22013">MTTRTGRRAEWIAGVVLTACALCACGADAPDAAPTARALSPEEAPSFEALPDCDEMALLLGGLVDGLVPADGAESGQGKHGDSYTYGVSCTWLTPRTRSDNAFEAVKGGSLAVGITVSELPRDPDDEAIMRGMGMVFDDPRAEAIGGYVVTMDRSFDPAAPLGIVGPQVVIGPTTIIATAGGLYLGEVEELAPITNDRAIGASVALYEAIRER</sequence>
<protein>
    <submittedName>
        <fullName evidence="2">Lytic murein transglycosylase</fullName>
    </submittedName>
</protein>
<dbReference type="Proteomes" id="UP000523196">
    <property type="component" value="Unassembled WGS sequence"/>
</dbReference>
<dbReference type="EMBL" id="JACHTF010000018">
    <property type="protein sequence ID" value="MBB1061734.1"/>
    <property type="molecule type" value="Genomic_DNA"/>
</dbReference>
<name>A0A7W3TPA2_9GAMM</name>